<comment type="caution">
    <text evidence="2">The sequence shown here is derived from an EMBL/GenBank/DDBJ whole genome shotgun (WGS) entry which is preliminary data.</text>
</comment>
<sequence>MAFEVGAVSCVRLVGGEGPRRQALCVGEVVAELHDQRVTLAMPALAARGVGTASLETTIDDLEGAPTAVGFVIALKRKLRDSVPESWEDDYMHFGSKLFGPAMLASGVAAAGGGYHASTEDAEVPPQPHAGAREPRPGEGVSVGAVSAGASLPGLERLIAQAARRLQQQTAQGGVAEEVGSSDSEAEAPPPPAQPARARRSARRRQLSDSESEARLLTGAPGRWCTIPGRLLGPSWAPPPWPHWGLQGAFSGASQGLRRPAGLPGGPGAAARGAQNGPEEGPGSHVPIGGPLAHTSWACLGAMLGRS</sequence>
<name>A0ABN9PLD5_9DINO</name>
<dbReference type="EMBL" id="CAUYUJ010000780">
    <property type="protein sequence ID" value="CAK0792489.1"/>
    <property type="molecule type" value="Genomic_DNA"/>
</dbReference>
<evidence type="ECO:0000313" key="2">
    <source>
        <dbReference type="EMBL" id="CAK0792489.1"/>
    </source>
</evidence>
<dbReference type="Proteomes" id="UP001189429">
    <property type="component" value="Unassembled WGS sequence"/>
</dbReference>
<feature type="region of interest" description="Disordered" evidence="1">
    <location>
        <begin position="113"/>
        <end position="145"/>
    </location>
</feature>
<proteinExistence type="predicted"/>
<reference evidence="2" key="1">
    <citation type="submission" date="2023-10" db="EMBL/GenBank/DDBJ databases">
        <authorList>
            <person name="Chen Y."/>
            <person name="Shah S."/>
            <person name="Dougan E. K."/>
            <person name="Thang M."/>
            <person name="Chan C."/>
        </authorList>
    </citation>
    <scope>NUCLEOTIDE SEQUENCE [LARGE SCALE GENOMIC DNA]</scope>
</reference>
<evidence type="ECO:0000256" key="1">
    <source>
        <dbReference type="SAM" id="MobiDB-lite"/>
    </source>
</evidence>
<evidence type="ECO:0000313" key="3">
    <source>
        <dbReference type="Proteomes" id="UP001189429"/>
    </source>
</evidence>
<gene>
    <name evidence="2" type="ORF">PCOR1329_LOCUS3056</name>
</gene>
<accession>A0ABN9PLD5</accession>
<organism evidence="2 3">
    <name type="scientific">Prorocentrum cordatum</name>
    <dbReference type="NCBI Taxonomy" id="2364126"/>
    <lineage>
        <taxon>Eukaryota</taxon>
        <taxon>Sar</taxon>
        <taxon>Alveolata</taxon>
        <taxon>Dinophyceae</taxon>
        <taxon>Prorocentrales</taxon>
        <taxon>Prorocentraceae</taxon>
        <taxon>Prorocentrum</taxon>
    </lineage>
</organism>
<protein>
    <submittedName>
        <fullName evidence="2">Uncharacterized protein</fullName>
    </submittedName>
</protein>
<feature type="region of interest" description="Disordered" evidence="1">
    <location>
        <begin position="258"/>
        <end position="284"/>
    </location>
</feature>
<feature type="region of interest" description="Disordered" evidence="1">
    <location>
        <begin position="169"/>
        <end position="216"/>
    </location>
</feature>
<keyword evidence="3" id="KW-1185">Reference proteome</keyword>